<evidence type="ECO:0000259" key="1">
    <source>
        <dbReference type="Pfam" id="PF14485"/>
    </source>
</evidence>
<dbReference type="Pfam" id="PF14485">
    <property type="entry name" value="DUF4431"/>
    <property type="match status" value="1"/>
</dbReference>
<comment type="caution">
    <text evidence="2">The sequence shown here is derived from an EMBL/GenBank/DDBJ whole genome shotgun (WGS) entry which is preliminary data.</text>
</comment>
<keyword evidence="3" id="KW-1185">Reference proteome</keyword>
<evidence type="ECO:0000313" key="3">
    <source>
        <dbReference type="Proteomes" id="UP001596037"/>
    </source>
</evidence>
<name>A0ABW0N9Q1_9BURK</name>
<protein>
    <submittedName>
        <fullName evidence="2">DUF4431 domain-containing protein</fullName>
    </submittedName>
</protein>
<feature type="domain" description="DUF4431" evidence="1">
    <location>
        <begin position="110"/>
        <end position="154"/>
    </location>
</feature>
<dbReference type="Proteomes" id="UP001596037">
    <property type="component" value="Unassembled WGS sequence"/>
</dbReference>
<dbReference type="InterPro" id="IPR027826">
    <property type="entry name" value="DUF4431"/>
</dbReference>
<gene>
    <name evidence="2" type="ORF">ACFPOE_07640</name>
</gene>
<reference evidence="3" key="1">
    <citation type="journal article" date="2019" name="Int. J. Syst. Evol. Microbiol.">
        <title>The Global Catalogue of Microorganisms (GCM) 10K type strain sequencing project: providing services to taxonomists for standard genome sequencing and annotation.</title>
        <authorList>
            <consortium name="The Broad Institute Genomics Platform"/>
            <consortium name="The Broad Institute Genome Sequencing Center for Infectious Disease"/>
            <person name="Wu L."/>
            <person name="Ma J."/>
        </authorList>
    </citation>
    <scope>NUCLEOTIDE SEQUENCE [LARGE SCALE GENOMIC DNA]</scope>
    <source>
        <strain evidence="3">CCUG 57401</strain>
    </source>
</reference>
<sequence>MSDSCPDLSALPPDARTSVRRLRVARGRALALVLGIAGLLAATPAAAECFRYGPAPVTMTGILERHTEPERPGGGAPQTDYFLRLRSAVCAVAGPSDAPGAQARKGVWLVQLVPRAGAPDTLAPRLEHTVRVRGRLLSSSTERHHAPLLLEVEGLDEGG</sequence>
<dbReference type="RefSeq" id="WP_376849457.1">
    <property type="nucleotide sequence ID" value="NZ_JBHSMF010000006.1"/>
</dbReference>
<dbReference type="EMBL" id="JBHSMF010000006">
    <property type="protein sequence ID" value="MFC5497401.1"/>
    <property type="molecule type" value="Genomic_DNA"/>
</dbReference>
<accession>A0ABW0N9Q1</accession>
<evidence type="ECO:0000313" key="2">
    <source>
        <dbReference type="EMBL" id="MFC5497401.1"/>
    </source>
</evidence>
<organism evidence="2 3">
    <name type="scientific">Caenimonas terrae</name>
    <dbReference type="NCBI Taxonomy" id="696074"/>
    <lineage>
        <taxon>Bacteria</taxon>
        <taxon>Pseudomonadati</taxon>
        <taxon>Pseudomonadota</taxon>
        <taxon>Betaproteobacteria</taxon>
        <taxon>Burkholderiales</taxon>
        <taxon>Comamonadaceae</taxon>
        <taxon>Caenimonas</taxon>
    </lineage>
</organism>
<proteinExistence type="predicted"/>